<evidence type="ECO:0000313" key="2">
    <source>
        <dbReference type="Proteomes" id="UP000009881"/>
    </source>
</evidence>
<name>K9HDK7_9PROT</name>
<organism evidence="1 2">
    <name type="scientific">Caenispirillum salinarum AK4</name>
    <dbReference type="NCBI Taxonomy" id="1238182"/>
    <lineage>
        <taxon>Bacteria</taxon>
        <taxon>Pseudomonadati</taxon>
        <taxon>Pseudomonadota</taxon>
        <taxon>Alphaproteobacteria</taxon>
        <taxon>Rhodospirillales</taxon>
        <taxon>Novispirillaceae</taxon>
        <taxon>Caenispirillum</taxon>
    </lineage>
</organism>
<sequence>MNTRDYSALLTRIGRLERRVTKPDSDRALELYTLKAAAIAVAEGHAKPGEIDLGDRL</sequence>
<comment type="caution">
    <text evidence="1">The sequence shown here is derived from an EMBL/GenBank/DDBJ whole genome shotgun (WGS) entry which is preliminary data.</text>
</comment>
<accession>K9HDK7</accession>
<keyword evidence="2" id="KW-1185">Reference proteome</keyword>
<gene>
    <name evidence="1" type="ORF">C882_0784</name>
</gene>
<proteinExistence type="predicted"/>
<dbReference type="EMBL" id="ANHY01000015">
    <property type="protein sequence ID" value="EKV28573.1"/>
    <property type="molecule type" value="Genomic_DNA"/>
</dbReference>
<dbReference type="Proteomes" id="UP000009881">
    <property type="component" value="Unassembled WGS sequence"/>
</dbReference>
<protein>
    <submittedName>
        <fullName evidence="1">Uncharacterized protein</fullName>
    </submittedName>
</protein>
<reference evidence="1 2" key="1">
    <citation type="journal article" date="2013" name="Genome Announc.">
        <title>Draft Genome Sequence of an Alphaproteobacterium, Caenispirillum salinarum AK4(T), Isolated from a Solar Saltern.</title>
        <authorList>
            <person name="Khatri I."/>
            <person name="Singh A."/>
            <person name="Korpole S."/>
            <person name="Pinnaka A.K."/>
            <person name="Subramanian S."/>
        </authorList>
    </citation>
    <scope>NUCLEOTIDE SEQUENCE [LARGE SCALE GENOMIC DNA]</scope>
    <source>
        <strain evidence="1 2">AK4</strain>
    </source>
</reference>
<dbReference type="AlphaFoldDB" id="K9HDK7"/>
<dbReference type="RefSeq" id="WP_009541441.1">
    <property type="nucleotide sequence ID" value="NZ_ANHY01000015.1"/>
</dbReference>
<evidence type="ECO:0000313" key="1">
    <source>
        <dbReference type="EMBL" id="EKV28573.1"/>
    </source>
</evidence>